<sequence length="403" mass="44346">NPRSISANPKSDQNHAISYQNLFSSSNNSFLHPLIVAMFAASQAALYYTIKYMLKHLEGVGDPDKQKHLEKGNKALERLGLKDADLDEHERTIAAEIISPEEMNVTFADIGGLESQITSLRETVIYPLTHPHLFTSSSLLSAPKGVLLYGPPGCGKSMLAKALAKESGATFMNISVSTLTNKWYGESNKLVHAMFSLSQRIKPCIIFIDEIDCFLRERGKGSNHSNRQWDGLLTAKDSRILILGATNRPNDIDPAILRRMPSRFAIRLPSQQQRLKILQLMLKNTPLSPSLSLDFLAAHTEGLSGSDLQELCRNAAMHPLKELMRREGGLKGLEAAEGEQLTLRPLTLQDFLTLEGDLLPPPGTNDPVPLAYDKRASQGNGHPTINGVDASKSELSSEYDDPL</sequence>
<comment type="caution">
    <text evidence="1">The sequence shown here is derived from an EMBL/GenBank/DDBJ whole genome shotgun (WGS) entry which is preliminary data.</text>
</comment>
<evidence type="ECO:0000313" key="1">
    <source>
        <dbReference type="EMBL" id="CAG8730569.1"/>
    </source>
</evidence>
<dbReference type="Proteomes" id="UP000789525">
    <property type="component" value="Unassembled WGS sequence"/>
</dbReference>
<gene>
    <name evidence="1" type="ORF">ACOLOM_LOCUS11609</name>
</gene>
<accession>A0ACA9Q0C1</accession>
<organism evidence="1 2">
    <name type="scientific">Acaulospora colombiana</name>
    <dbReference type="NCBI Taxonomy" id="27376"/>
    <lineage>
        <taxon>Eukaryota</taxon>
        <taxon>Fungi</taxon>
        <taxon>Fungi incertae sedis</taxon>
        <taxon>Mucoromycota</taxon>
        <taxon>Glomeromycotina</taxon>
        <taxon>Glomeromycetes</taxon>
        <taxon>Diversisporales</taxon>
        <taxon>Acaulosporaceae</taxon>
        <taxon>Acaulospora</taxon>
    </lineage>
</organism>
<evidence type="ECO:0000313" key="2">
    <source>
        <dbReference type="Proteomes" id="UP000789525"/>
    </source>
</evidence>
<feature type="non-terminal residue" evidence="1">
    <location>
        <position position="1"/>
    </location>
</feature>
<reference evidence="1" key="1">
    <citation type="submission" date="2021-06" db="EMBL/GenBank/DDBJ databases">
        <authorList>
            <person name="Kallberg Y."/>
            <person name="Tangrot J."/>
            <person name="Rosling A."/>
        </authorList>
    </citation>
    <scope>NUCLEOTIDE SEQUENCE</scope>
    <source>
        <strain evidence="1">CL356</strain>
    </source>
</reference>
<keyword evidence="2" id="KW-1185">Reference proteome</keyword>
<dbReference type="EMBL" id="CAJVPT010042683">
    <property type="protein sequence ID" value="CAG8730569.1"/>
    <property type="molecule type" value="Genomic_DNA"/>
</dbReference>
<proteinExistence type="predicted"/>
<name>A0ACA9Q0C1_9GLOM</name>
<protein>
    <submittedName>
        <fullName evidence="1">5268_t:CDS:1</fullName>
    </submittedName>
</protein>